<feature type="region of interest" description="Disordered" evidence="1">
    <location>
        <begin position="247"/>
        <end position="307"/>
    </location>
</feature>
<dbReference type="Pfam" id="PF07987">
    <property type="entry name" value="DUF1775"/>
    <property type="match status" value="1"/>
</dbReference>
<organism evidence="5 6">
    <name type="scientific">Micromonospora craniellae</name>
    <dbReference type="NCBI Taxonomy" id="2294034"/>
    <lineage>
        <taxon>Bacteria</taxon>
        <taxon>Bacillati</taxon>
        <taxon>Actinomycetota</taxon>
        <taxon>Actinomycetes</taxon>
        <taxon>Micromonosporales</taxon>
        <taxon>Micromonosporaceae</taxon>
        <taxon>Micromonospora</taxon>
    </lineage>
</organism>
<accession>A0A372FWM2</accession>
<evidence type="ECO:0000259" key="4">
    <source>
        <dbReference type="Pfam" id="PF07987"/>
    </source>
</evidence>
<keyword evidence="2" id="KW-1133">Transmembrane helix</keyword>
<evidence type="ECO:0000256" key="2">
    <source>
        <dbReference type="SAM" id="Phobius"/>
    </source>
</evidence>
<protein>
    <submittedName>
        <fullName evidence="5">DUF1775 domain-containing protein</fullName>
    </submittedName>
</protein>
<dbReference type="Gene3D" id="2.60.40.2230">
    <property type="entry name" value="Uncharacterised protein YcnI-like PF07987, DUF1775"/>
    <property type="match status" value="1"/>
</dbReference>
<dbReference type="EMBL" id="QVFU01000019">
    <property type="protein sequence ID" value="RFS45197.1"/>
    <property type="molecule type" value="Genomic_DNA"/>
</dbReference>
<evidence type="ECO:0000313" key="5">
    <source>
        <dbReference type="EMBL" id="RFS45197.1"/>
    </source>
</evidence>
<feature type="domain" description="YncI copper-binding" evidence="4">
    <location>
        <begin position="37"/>
        <end position="167"/>
    </location>
</feature>
<keyword evidence="3" id="KW-0732">Signal</keyword>
<feature type="compositionally biased region" description="Low complexity" evidence="1">
    <location>
        <begin position="196"/>
        <end position="213"/>
    </location>
</feature>
<evidence type="ECO:0000256" key="3">
    <source>
        <dbReference type="SAM" id="SignalP"/>
    </source>
</evidence>
<reference evidence="5 6" key="1">
    <citation type="submission" date="2018-08" db="EMBL/GenBank/DDBJ databases">
        <title>Verrucosispora craniellae sp. nov., isolated from a marine sponge in the South China Sea.</title>
        <authorList>
            <person name="Li L."/>
            <person name="Lin H.W."/>
        </authorList>
    </citation>
    <scope>NUCLEOTIDE SEQUENCE [LARGE SCALE GENOMIC DNA]</scope>
    <source>
        <strain evidence="5 6">LHW63014</strain>
    </source>
</reference>
<dbReference type="RefSeq" id="WP_117229276.1">
    <property type="nucleotide sequence ID" value="NZ_CP061725.1"/>
</dbReference>
<dbReference type="InterPro" id="IPR012533">
    <property type="entry name" value="YcnI-copper_dom"/>
</dbReference>
<evidence type="ECO:0000256" key="1">
    <source>
        <dbReference type="SAM" id="MobiDB-lite"/>
    </source>
</evidence>
<name>A0A372FWM2_9ACTN</name>
<dbReference type="Proteomes" id="UP000262621">
    <property type="component" value="Unassembled WGS sequence"/>
</dbReference>
<dbReference type="AlphaFoldDB" id="A0A372FWM2"/>
<evidence type="ECO:0000313" key="6">
    <source>
        <dbReference type="Proteomes" id="UP000262621"/>
    </source>
</evidence>
<feature type="transmembrane region" description="Helical" evidence="2">
    <location>
        <begin position="219"/>
        <end position="238"/>
    </location>
</feature>
<feature type="signal peptide" evidence="3">
    <location>
        <begin position="1"/>
        <end position="34"/>
    </location>
</feature>
<proteinExistence type="predicted"/>
<keyword evidence="2" id="KW-0812">Transmembrane</keyword>
<gene>
    <name evidence="5" type="ORF">D0Q02_18525</name>
</gene>
<feature type="chain" id="PRO_5016820431" evidence="3">
    <location>
        <begin position="35"/>
        <end position="307"/>
    </location>
</feature>
<comment type="caution">
    <text evidence="5">The sequence shown here is derived from an EMBL/GenBank/DDBJ whole genome shotgun (WGS) entry which is preliminary data.</text>
</comment>
<feature type="region of interest" description="Disordered" evidence="1">
    <location>
        <begin position="162"/>
        <end position="213"/>
    </location>
</feature>
<keyword evidence="6" id="KW-1185">Reference proteome</keyword>
<keyword evidence="2" id="KW-0472">Membrane</keyword>
<dbReference type="OrthoDB" id="9810871at2"/>
<dbReference type="InterPro" id="IPR038507">
    <property type="entry name" value="YcnI-like_sf"/>
</dbReference>
<feature type="compositionally biased region" description="Low complexity" evidence="1">
    <location>
        <begin position="263"/>
        <end position="291"/>
    </location>
</feature>
<sequence>MAMTRGGSRRRRGALVAALATAGVLLWPATTAWADGVTFTPAEAQQGNSVKLEFVVPDERPGVRTERIEIRMPAETPVAEVYPLSVEGWAPVITPRKLDVPVAGMHGPATDVVTAALTWTRAPGAAGDGPARLVFSMAPLPQTEQVHFELTQTYADGLQVHWGNRPGQRPLPALTLTPGDPAYPGAAHGGHGAAPGGAAPDGPAPAAATPDDGPNANSLLAAGLVAGLGGGAVVGWLISRRRSTTDEIDRSVLDEQPAAESGPAATAEPTPKPAPAADATTGRSAPAADADPPQRRDDQVVEAGAAR</sequence>